<name>A0A507CYN1_9FUNG</name>
<dbReference type="SUPFAM" id="SSF50249">
    <property type="entry name" value="Nucleic acid-binding proteins"/>
    <property type="match status" value="1"/>
</dbReference>
<proteinExistence type="predicted"/>
<dbReference type="PANTHER" id="PTHR23355:SF65">
    <property type="entry name" value="EXORIBONUCLEASE CYT-4, PUTATIVE (AFU_ORTHOLOGUE AFUA_7G01550)-RELATED"/>
    <property type="match status" value="1"/>
</dbReference>
<feature type="domain" description="RNB" evidence="1">
    <location>
        <begin position="427"/>
        <end position="807"/>
    </location>
</feature>
<dbReference type="OrthoDB" id="2285229at2759"/>
<gene>
    <name evidence="2" type="ORF">SeLEV6574_g04558</name>
    <name evidence="3" type="ORF">SeMB42_g03986</name>
</gene>
<dbReference type="AlphaFoldDB" id="A0A507CYN1"/>
<evidence type="ECO:0000313" key="4">
    <source>
        <dbReference type="Proteomes" id="UP000317494"/>
    </source>
</evidence>
<keyword evidence="4" id="KW-1185">Reference proteome</keyword>
<accession>A0A507CYN1</accession>
<dbReference type="Proteomes" id="UP000320475">
    <property type="component" value="Unassembled WGS sequence"/>
</dbReference>
<dbReference type="InterPro" id="IPR050180">
    <property type="entry name" value="RNR_Ribonuclease"/>
</dbReference>
<dbReference type="PANTHER" id="PTHR23355">
    <property type="entry name" value="RIBONUCLEASE"/>
    <property type="match status" value="1"/>
</dbReference>
<dbReference type="GO" id="GO:0003723">
    <property type="term" value="F:RNA binding"/>
    <property type="evidence" value="ECO:0007669"/>
    <property type="project" value="InterPro"/>
</dbReference>
<dbReference type="GO" id="GO:0000175">
    <property type="term" value="F:3'-5'-RNA exonuclease activity"/>
    <property type="evidence" value="ECO:0007669"/>
    <property type="project" value="TreeGrafter"/>
</dbReference>
<dbReference type="Proteomes" id="UP000317494">
    <property type="component" value="Unassembled WGS sequence"/>
</dbReference>
<dbReference type="EMBL" id="QEAM01000187">
    <property type="protein sequence ID" value="TPX44319.1"/>
    <property type="molecule type" value="Genomic_DNA"/>
</dbReference>
<dbReference type="Pfam" id="PF00773">
    <property type="entry name" value="RNB"/>
    <property type="match status" value="1"/>
</dbReference>
<reference evidence="4 5" key="1">
    <citation type="journal article" date="2019" name="Sci. Rep.">
        <title>Comparative genomics of chytrid fungi reveal insights into the obligate biotrophic and pathogenic lifestyle of Synchytrium endobioticum.</title>
        <authorList>
            <person name="van de Vossenberg B.T.L.H."/>
            <person name="Warris S."/>
            <person name="Nguyen H.D.T."/>
            <person name="van Gent-Pelzer M.P.E."/>
            <person name="Joly D.L."/>
            <person name="van de Geest H.C."/>
            <person name="Bonants P.J.M."/>
            <person name="Smith D.S."/>
            <person name="Levesque C.A."/>
            <person name="van der Lee T.A.J."/>
        </authorList>
    </citation>
    <scope>NUCLEOTIDE SEQUENCE [LARGE SCALE GENOMIC DNA]</scope>
    <source>
        <strain evidence="2 5">LEV6574</strain>
        <strain evidence="3 4">MB42</strain>
    </source>
</reference>
<dbReference type="SMART" id="SM00955">
    <property type="entry name" value="RNB"/>
    <property type="match status" value="1"/>
</dbReference>
<dbReference type="STRING" id="286115.A0A507CYN1"/>
<sequence>MWRHIQHCRLFSGASAATAGKPRRFDIGDLVEISNHRNGRTFQGVIASVSGASIRSVLVNGHLHQHTSKDITFHSSNWARNEPAPNHSHSKVMFSVSLSPDAQKLIELNHLPPSLPTNIIAFRKAVDRIMTEHIAKFEQVYHHFSRHQRTAVSLDEVTALVFHVYPTAALYTPTTLEKYAAHQYLSRAVAYFAPIPQSSEFKLVQTSDRAILSRLGQLTSTKMLPNQIVDMKEEHPDLTAFLEKAARLIEFSNCRNEANLQHLRPSDIEFTDTDRIFIHSLFMYATSSPDNGRVVYARAVDRGILQTLGPKYYPASRRNQSMARMVLRDIGVWTPWEGGDVYNSLSHALQGLEGTGNSAWADSCWELMQQDTAKLLQSPPAAVHSINVDTAMELRKKVMEQLRGVIVMPESVSEQPFLTTDVCSSIRRDFTGTPVFVIDDPLAHELDDGISFERCDDDTSWIHVHIADPTAYISPNSALALIAQARGASVYLPEKTYTMFPHSVSERGWDLRGRGDGKATPAMTFSAKLNQNGEIVDFDVKPSLIRNVKIMSYDDVDKVLDWTYIYQINLEPQNRHPSIARYLEKGLALRNQAMHKAIDEKEREDLLALQTRARSHSQMRLKNGLLQSAFGDTDLRLFWPDNINNNALVSTSQTVTAQKPAYPPAFPSIRLRSYSPDLSPSHILVSESMVIAGRVAAMYSKSRKLPVPYRGQISMFDHIREHYHPSAQDSAVATVQTALASRDPTSGLISPIEYEAATSYMPPASISTSPLSQFSMGIPDGYVKVTSPLRRYLDLLAHIQIKSVLLGGRNSFYPTIPSKDVETIMERARSIEAAARHMSARGVRVWSLEWLRRREIRHSTSSGGSTSSHDDELQAPVDYKPVGRLEVRNGMTYRAIISALIPDVGKARVRLLDYGRITSNMTHEPSMRVGDLMDVRLERIDPLEGVLRFQRV</sequence>
<dbReference type="GO" id="GO:0000932">
    <property type="term" value="C:P-body"/>
    <property type="evidence" value="ECO:0007669"/>
    <property type="project" value="TreeGrafter"/>
</dbReference>
<dbReference type="EMBL" id="QEAN01000152">
    <property type="protein sequence ID" value="TPX45484.1"/>
    <property type="molecule type" value="Genomic_DNA"/>
</dbReference>
<protein>
    <recommendedName>
        <fullName evidence="1">RNB domain-containing protein</fullName>
    </recommendedName>
</protein>
<dbReference type="VEuPathDB" id="FungiDB:SeMB42_g03986"/>
<evidence type="ECO:0000313" key="3">
    <source>
        <dbReference type="EMBL" id="TPX45484.1"/>
    </source>
</evidence>
<dbReference type="InterPro" id="IPR012340">
    <property type="entry name" value="NA-bd_OB-fold"/>
</dbReference>
<dbReference type="InterPro" id="IPR001900">
    <property type="entry name" value="RNase_II/R"/>
</dbReference>
<dbReference type="GO" id="GO:0006402">
    <property type="term" value="P:mRNA catabolic process"/>
    <property type="evidence" value="ECO:0007669"/>
    <property type="project" value="TreeGrafter"/>
</dbReference>
<evidence type="ECO:0000313" key="2">
    <source>
        <dbReference type="EMBL" id="TPX44319.1"/>
    </source>
</evidence>
<comment type="caution">
    <text evidence="2">The sequence shown here is derived from an EMBL/GenBank/DDBJ whole genome shotgun (WGS) entry which is preliminary data.</text>
</comment>
<evidence type="ECO:0000259" key="1">
    <source>
        <dbReference type="SMART" id="SM00955"/>
    </source>
</evidence>
<organism evidence="2 5">
    <name type="scientific">Synchytrium endobioticum</name>
    <dbReference type="NCBI Taxonomy" id="286115"/>
    <lineage>
        <taxon>Eukaryota</taxon>
        <taxon>Fungi</taxon>
        <taxon>Fungi incertae sedis</taxon>
        <taxon>Chytridiomycota</taxon>
        <taxon>Chytridiomycota incertae sedis</taxon>
        <taxon>Chytridiomycetes</taxon>
        <taxon>Synchytriales</taxon>
        <taxon>Synchytriaceae</taxon>
        <taxon>Synchytrium</taxon>
    </lineage>
</organism>
<evidence type="ECO:0000313" key="5">
    <source>
        <dbReference type="Proteomes" id="UP000320475"/>
    </source>
</evidence>